<gene>
    <name evidence="2" type="ORF">FSB_LOCUS52650</name>
</gene>
<name>A0A2N9IJY7_FAGSY</name>
<dbReference type="AlphaFoldDB" id="A0A2N9IJY7"/>
<feature type="compositionally biased region" description="Polar residues" evidence="1">
    <location>
        <begin position="362"/>
        <end position="373"/>
    </location>
</feature>
<evidence type="ECO:0000256" key="1">
    <source>
        <dbReference type="SAM" id="MobiDB-lite"/>
    </source>
</evidence>
<evidence type="ECO:0000313" key="2">
    <source>
        <dbReference type="EMBL" id="SPD24768.1"/>
    </source>
</evidence>
<proteinExistence type="predicted"/>
<dbReference type="EMBL" id="OIVN01006001">
    <property type="protein sequence ID" value="SPD24768.1"/>
    <property type="molecule type" value="Genomic_DNA"/>
</dbReference>
<accession>A0A2N9IJY7</accession>
<protein>
    <submittedName>
        <fullName evidence="2">Uncharacterized protein</fullName>
    </submittedName>
</protein>
<organism evidence="2">
    <name type="scientific">Fagus sylvatica</name>
    <name type="common">Beechnut</name>
    <dbReference type="NCBI Taxonomy" id="28930"/>
    <lineage>
        <taxon>Eukaryota</taxon>
        <taxon>Viridiplantae</taxon>
        <taxon>Streptophyta</taxon>
        <taxon>Embryophyta</taxon>
        <taxon>Tracheophyta</taxon>
        <taxon>Spermatophyta</taxon>
        <taxon>Magnoliopsida</taxon>
        <taxon>eudicotyledons</taxon>
        <taxon>Gunneridae</taxon>
        <taxon>Pentapetalae</taxon>
        <taxon>rosids</taxon>
        <taxon>fabids</taxon>
        <taxon>Fagales</taxon>
        <taxon>Fagaceae</taxon>
        <taxon>Fagus</taxon>
    </lineage>
</organism>
<reference evidence="2" key="1">
    <citation type="submission" date="2018-02" db="EMBL/GenBank/DDBJ databases">
        <authorList>
            <person name="Cohen D.B."/>
            <person name="Kent A.D."/>
        </authorList>
    </citation>
    <scope>NUCLEOTIDE SEQUENCE</scope>
</reference>
<feature type="region of interest" description="Disordered" evidence="1">
    <location>
        <begin position="342"/>
        <end position="376"/>
    </location>
</feature>
<sequence length="604" mass="64320">MKRIDDEVAAESTDDVTVDFNDKVAAEAIVDNTADFDDEVEYSQGKSPEDNDSTKMALEFAVITRYLRTLGGIFNALTVLAAPFDAKCFYHGGVSVGDEIVVDAAGDVIADFDDEVARETIVENCYNPVDVLFPLRKIFWLGGGVSSICYLDVVAGATDFVISIADEIPTWGNDVLVAEATNYVAVDDASDVAAEATNFVVPTPDEIPVWDDVVIALATWIRNYLDVVADTTNIVAAKLLGCRSRCCESCQSHRDSGSGNGVCSRCYLDVVAKAASCVSPTADEIPAWGMISRLLFVEVTADVAVDVSANIADMLLLLELTKDVDNDSAASVSTSKIVVDSDRDENMGRSSKSNFEADVGSTEGSHSIASDSLSDVAPGSMNEEQMAYVGSATNGDDMLEATELNVESANLIGHNLVIATHTSHTFEYGRDDNDVVDFDEMPLSFFALQMTLTSGTAGSGAPMAYVVEGVSLFETTPRFGSIPVGGIIISASYIIGEFPLVEELPAASEVLVLEKIHTQGFVGNEFAADLGVAPEVCSNIDSVVGHGMRAEGTSFPVATTPAGGEHLDNIGEFEFLTPSFSSCMQCSLDLAMPYQMFHGLDRVM</sequence>